<proteinExistence type="predicted"/>
<dbReference type="AlphaFoldDB" id="A0A9D9HCW0"/>
<dbReference type="CDD" id="cd06141">
    <property type="entry name" value="WRN_exo"/>
    <property type="match status" value="1"/>
</dbReference>
<dbReference type="Pfam" id="PF01612">
    <property type="entry name" value="DNA_pol_A_exo1"/>
    <property type="match status" value="1"/>
</dbReference>
<name>A0A9D9HCW0_9BACT</name>
<comment type="caution">
    <text evidence="2">The sequence shown here is derived from an EMBL/GenBank/DDBJ whole genome shotgun (WGS) entry which is preliminary data.</text>
</comment>
<keyword evidence="2" id="KW-0540">Nuclease</keyword>
<dbReference type="GO" id="GO:0008408">
    <property type="term" value="F:3'-5' exonuclease activity"/>
    <property type="evidence" value="ECO:0007669"/>
    <property type="project" value="InterPro"/>
</dbReference>
<keyword evidence="2" id="KW-0269">Exonuclease</keyword>
<dbReference type="GO" id="GO:0003676">
    <property type="term" value="F:nucleic acid binding"/>
    <property type="evidence" value="ECO:0007669"/>
    <property type="project" value="InterPro"/>
</dbReference>
<accession>A0A9D9HCW0</accession>
<dbReference type="InterPro" id="IPR002562">
    <property type="entry name" value="3'-5'_exonuclease_dom"/>
</dbReference>
<dbReference type="SMART" id="SM00474">
    <property type="entry name" value="35EXOc"/>
    <property type="match status" value="1"/>
</dbReference>
<reference evidence="2" key="2">
    <citation type="journal article" date="2021" name="PeerJ">
        <title>Extensive microbial diversity within the chicken gut microbiome revealed by metagenomics and culture.</title>
        <authorList>
            <person name="Gilroy R."/>
            <person name="Ravi A."/>
            <person name="Getino M."/>
            <person name="Pursley I."/>
            <person name="Horton D.L."/>
            <person name="Alikhan N.F."/>
            <person name="Baker D."/>
            <person name="Gharbi K."/>
            <person name="Hall N."/>
            <person name="Watson M."/>
            <person name="Adriaenssens E.M."/>
            <person name="Foster-Nyarko E."/>
            <person name="Jarju S."/>
            <person name="Secka A."/>
            <person name="Antonio M."/>
            <person name="Oren A."/>
            <person name="Chaudhuri R.R."/>
            <person name="La Ragione R."/>
            <person name="Hildebrand F."/>
            <person name="Pallen M.J."/>
        </authorList>
    </citation>
    <scope>NUCLEOTIDE SEQUENCE</scope>
    <source>
        <strain evidence="2">D3-1215</strain>
    </source>
</reference>
<evidence type="ECO:0000313" key="2">
    <source>
        <dbReference type="EMBL" id="MBO8446896.1"/>
    </source>
</evidence>
<dbReference type="InterPro" id="IPR012337">
    <property type="entry name" value="RNaseH-like_sf"/>
</dbReference>
<dbReference type="GO" id="GO:0006139">
    <property type="term" value="P:nucleobase-containing compound metabolic process"/>
    <property type="evidence" value="ECO:0007669"/>
    <property type="project" value="InterPro"/>
</dbReference>
<dbReference type="InterPro" id="IPR036397">
    <property type="entry name" value="RNaseH_sf"/>
</dbReference>
<dbReference type="Proteomes" id="UP000823637">
    <property type="component" value="Unassembled WGS sequence"/>
</dbReference>
<dbReference type="EMBL" id="JADIMR010000057">
    <property type="protein sequence ID" value="MBO8446896.1"/>
    <property type="molecule type" value="Genomic_DNA"/>
</dbReference>
<dbReference type="PANTHER" id="PTHR47765:SF2">
    <property type="entry name" value="EXONUCLEASE MUT-7 HOMOLOG"/>
    <property type="match status" value="1"/>
</dbReference>
<evidence type="ECO:0000259" key="1">
    <source>
        <dbReference type="SMART" id="SM00474"/>
    </source>
</evidence>
<keyword evidence="2" id="KW-0378">Hydrolase</keyword>
<gene>
    <name evidence="2" type="ORF">IAC32_04025</name>
</gene>
<reference evidence="2" key="1">
    <citation type="submission" date="2020-10" db="EMBL/GenBank/DDBJ databases">
        <authorList>
            <person name="Gilroy R."/>
        </authorList>
    </citation>
    <scope>NUCLEOTIDE SEQUENCE</scope>
    <source>
        <strain evidence="2">D3-1215</strain>
    </source>
</reference>
<dbReference type="InterPro" id="IPR052408">
    <property type="entry name" value="Exonuclease_MUT-7-like"/>
</dbReference>
<protein>
    <submittedName>
        <fullName evidence="2">3'-5' exonuclease domain-containing protein 2</fullName>
    </submittedName>
</protein>
<sequence>MQIYRATISKEEISVMPQLSCEGKKILVVDNLESAYKECKILMKREILGFDTETRPSFRKGETHKVSLLQLADEQCCWLFRLNKIDFPGALADLITAERPVKIGLSVKDDYRRMAQRAPITPHGFVDLQQEVKKIGIAELGLQKIYAIMFGKRISKTSRLSNWDADILQPKQMEYAAIDAWACLDIYKKLCDELQKNIS</sequence>
<dbReference type="Gene3D" id="3.30.420.10">
    <property type="entry name" value="Ribonuclease H-like superfamily/Ribonuclease H"/>
    <property type="match status" value="1"/>
</dbReference>
<evidence type="ECO:0000313" key="3">
    <source>
        <dbReference type="Proteomes" id="UP000823637"/>
    </source>
</evidence>
<dbReference type="SUPFAM" id="SSF53098">
    <property type="entry name" value="Ribonuclease H-like"/>
    <property type="match status" value="1"/>
</dbReference>
<organism evidence="2 3">
    <name type="scientific">Candidatus Enterocola intestinipullorum</name>
    <dbReference type="NCBI Taxonomy" id="2840783"/>
    <lineage>
        <taxon>Bacteria</taxon>
        <taxon>Pseudomonadati</taxon>
        <taxon>Bacteroidota</taxon>
        <taxon>Bacteroidia</taxon>
        <taxon>Bacteroidales</taxon>
        <taxon>Candidatus Enterocola</taxon>
    </lineage>
</organism>
<dbReference type="PANTHER" id="PTHR47765">
    <property type="entry name" value="3'-5' EXONUCLEASE DOMAIN-CONTAINING PROTEIN"/>
    <property type="match status" value="1"/>
</dbReference>
<feature type="domain" description="3'-5' exonuclease" evidence="1">
    <location>
        <begin position="26"/>
        <end position="195"/>
    </location>
</feature>